<reference evidence="2" key="1">
    <citation type="journal article" date="2025" name="Aquaculture">
        <title>Assessment of the bioflocculant production and safety properties of Metabacillus hrfriensis sp. nov. based on phenotypic and whole-genome sequencing analysis.</title>
        <authorList>
            <person name="Zhang R."/>
            <person name="Zhao Z."/>
            <person name="Luo L."/>
            <person name="Wang S."/>
            <person name="Guo K."/>
            <person name="Xu W."/>
        </authorList>
    </citation>
    <scope>NUCLEOTIDE SEQUENCE [LARGE SCALE GENOMIC DNA]</scope>
    <source>
        <strain evidence="2">CT-WN-B3</strain>
    </source>
</reference>
<dbReference type="Proteomes" id="UP001226091">
    <property type="component" value="Chromosome"/>
</dbReference>
<evidence type="ECO:0000313" key="1">
    <source>
        <dbReference type="EMBL" id="WHZ60160.1"/>
    </source>
</evidence>
<keyword evidence="2" id="KW-1185">Reference proteome</keyword>
<dbReference type="EC" id="2.7.1.25" evidence="1"/>
<accession>A0ACD4RIX6</accession>
<sequence>MYVTRSLGECEGREPKGLYKKVNEGEISYPYEF</sequence>
<gene>
    <name evidence="1" type="ORF">QLQ22_04915</name>
</gene>
<keyword evidence="1" id="KW-0418">Kinase</keyword>
<dbReference type="EMBL" id="CP126116">
    <property type="protein sequence ID" value="WHZ60160.1"/>
    <property type="molecule type" value="Genomic_DNA"/>
</dbReference>
<evidence type="ECO:0000313" key="2">
    <source>
        <dbReference type="Proteomes" id="UP001226091"/>
    </source>
</evidence>
<keyword evidence="1" id="KW-0808">Transferase</keyword>
<name>A0ACD4RIX6_9BACI</name>
<proteinExistence type="predicted"/>
<protein>
    <submittedName>
        <fullName evidence="1">Adenylyl-sulfate kinase</fullName>
        <ecNumber evidence="1">2.7.1.25</ecNumber>
    </submittedName>
</protein>
<organism evidence="1 2">
    <name type="scientific">Metabacillus hrfriensis</name>
    <dbReference type="NCBI Taxonomy" id="3048891"/>
    <lineage>
        <taxon>Bacteria</taxon>
        <taxon>Bacillati</taxon>
        <taxon>Bacillota</taxon>
        <taxon>Bacilli</taxon>
        <taxon>Bacillales</taxon>
        <taxon>Bacillaceae</taxon>
        <taxon>Metabacillus</taxon>
    </lineage>
</organism>